<evidence type="ECO:0000256" key="2">
    <source>
        <dbReference type="ARBA" id="ARBA00022801"/>
    </source>
</evidence>
<dbReference type="Gene3D" id="3.40.50.1820">
    <property type="entry name" value="alpha/beta hydrolase"/>
    <property type="match status" value="1"/>
</dbReference>
<dbReference type="InterPro" id="IPR050565">
    <property type="entry name" value="LYPA1-2/EST-like"/>
</dbReference>
<dbReference type="RefSeq" id="WP_200615707.1">
    <property type="nucleotide sequence ID" value="NZ_CP071518.1"/>
</dbReference>
<reference evidence="4 5" key="1">
    <citation type="submission" date="2021-03" db="EMBL/GenBank/DDBJ databases">
        <title>Lysobacter sp. nov. isolated from soil of gangwondo yeongwol, south Korea.</title>
        <authorList>
            <person name="Kim K.R."/>
            <person name="Kim K.H."/>
            <person name="Jeon C.O."/>
        </authorList>
    </citation>
    <scope>NUCLEOTIDE SEQUENCE [LARGE SCALE GENOMIC DNA]</scope>
    <source>
        <strain evidence="4 5">R19</strain>
    </source>
</reference>
<dbReference type="AlphaFoldDB" id="A0A975ARG7"/>
<dbReference type="GO" id="GO:0016787">
    <property type="term" value="F:hydrolase activity"/>
    <property type="evidence" value="ECO:0007669"/>
    <property type="project" value="UniProtKB-KW"/>
</dbReference>
<feature type="domain" description="Phospholipase/carboxylesterase/thioesterase" evidence="3">
    <location>
        <begin position="50"/>
        <end position="237"/>
    </location>
</feature>
<dbReference type="PANTHER" id="PTHR10655:SF17">
    <property type="entry name" value="LYSOPHOSPHOLIPASE-LIKE PROTEIN 1"/>
    <property type="match status" value="1"/>
</dbReference>
<evidence type="ECO:0000256" key="1">
    <source>
        <dbReference type="ARBA" id="ARBA00006499"/>
    </source>
</evidence>
<proteinExistence type="inferred from homology"/>
<dbReference type="Proteomes" id="UP000639274">
    <property type="component" value="Chromosome"/>
</dbReference>
<protein>
    <submittedName>
        <fullName evidence="4">Phospholipase</fullName>
    </submittedName>
</protein>
<sequence length="263" mass="27913">MAILHTQPARPCPLSPARARARPRLAGMRLPGDLLTADPWVLAFRVLEPAPDRPRRLLVLLHGVDGDELQMAGLGGRADGDTHVVLARGPRSIAGDRQGWFREGHGEDQTPDVVVEEALESRARLLEFVGQLQQRFGLEAAQTVIGGFSQGAMLCAGAALHAPGGQGGVVMLAGRLLPAFDPAAGPAGHASSLRVLIVHGCDDAIVPVEAARDAQRKWATRGADVELDVTADAHELSAAMEDAFAAWWRRGFAERSPRPPGSP</sequence>
<dbReference type="InterPro" id="IPR003140">
    <property type="entry name" value="PLipase/COase/thioEstase"/>
</dbReference>
<keyword evidence="2" id="KW-0378">Hydrolase</keyword>
<dbReference type="PANTHER" id="PTHR10655">
    <property type="entry name" value="LYSOPHOSPHOLIPASE-RELATED"/>
    <property type="match status" value="1"/>
</dbReference>
<comment type="similarity">
    <text evidence="1">Belongs to the AB hydrolase superfamily. AB hydrolase 2 family.</text>
</comment>
<gene>
    <name evidence="4" type="ORF">I8J32_014155</name>
</gene>
<organism evidence="4 5">
    <name type="scientific">Agrilutibacter solisilvae</name>
    <dbReference type="NCBI Taxonomy" id="2763317"/>
    <lineage>
        <taxon>Bacteria</taxon>
        <taxon>Pseudomonadati</taxon>
        <taxon>Pseudomonadota</taxon>
        <taxon>Gammaproteobacteria</taxon>
        <taxon>Lysobacterales</taxon>
        <taxon>Lysobacteraceae</taxon>
        <taxon>Agrilutibacter</taxon>
    </lineage>
</organism>
<evidence type="ECO:0000259" key="3">
    <source>
        <dbReference type="Pfam" id="PF02230"/>
    </source>
</evidence>
<evidence type="ECO:0000313" key="4">
    <source>
        <dbReference type="EMBL" id="QSX77854.1"/>
    </source>
</evidence>
<name>A0A975ARG7_9GAMM</name>
<dbReference type="InterPro" id="IPR029058">
    <property type="entry name" value="AB_hydrolase_fold"/>
</dbReference>
<dbReference type="EMBL" id="CP071518">
    <property type="protein sequence ID" value="QSX77854.1"/>
    <property type="molecule type" value="Genomic_DNA"/>
</dbReference>
<evidence type="ECO:0000313" key="5">
    <source>
        <dbReference type="Proteomes" id="UP000639274"/>
    </source>
</evidence>
<accession>A0A975ARG7</accession>
<keyword evidence="5" id="KW-1185">Reference proteome</keyword>
<dbReference type="SUPFAM" id="SSF53474">
    <property type="entry name" value="alpha/beta-Hydrolases"/>
    <property type="match status" value="1"/>
</dbReference>
<dbReference type="KEGG" id="lsf:I8J32_014155"/>
<dbReference type="Pfam" id="PF02230">
    <property type="entry name" value="Abhydrolase_2"/>
    <property type="match status" value="1"/>
</dbReference>